<dbReference type="InterPro" id="IPR020846">
    <property type="entry name" value="MFS_dom"/>
</dbReference>
<feature type="transmembrane region" description="Helical" evidence="9">
    <location>
        <begin position="117"/>
        <end position="139"/>
    </location>
</feature>
<feature type="transmembrane region" description="Helical" evidence="9">
    <location>
        <begin position="441"/>
        <end position="458"/>
    </location>
</feature>
<dbReference type="SUPFAM" id="SSF103473">
    <property type="entry name" value="MFS general substrate transporter"/>
    <property type="match status" value="1"/>
</dbReference>
<evidence type="ECO:0000256" key="7">
    <source>
        <dbReference type="ARBA" id="ARBA00023136"/>
    </source>
</evidence>
<dbReference type="PROSITE" id="PS50850">
    <property type="entry name" value="MFS"/>
    <property type="match status" value="1"/>
</dbReference>
<dbReference type="PANTHER" id="PTHR42718">
    <property type="entry name" value="MAJOR FACILITATOR SUPERFAMILY MULTIDRUG TRANSPORTER MFSC"/>
    <property type="match status" value="1"/>
</dbReference>
<keyword evidence="5 9" id="KW-0812">Transmembrane</keyword>
<feature type="transmembrane region" description="Helical" evidence="9">
    <location>
        <begin position="414"/>
        <end position="435"/>
    </location>
</feature>
<accession>A0ABV4I650</accession>
<feature type="transmembrane region" description="Helical" evidence="9">
    <location>
        <begin position="21"/>
        <end position="42"/>
    </location>
</feature>
<feature type="transmembrane region" description="Helical" evidence="9">
    <location>
        <begin position="62"/>
        <end position="80"/>
    </location>
</feature>
<evidence type="ECO:0000256" key="9">
    <source>
        <dbReference type="SAM" id="Phobius"/>
    </source>
</evidence>
<feature type="transmembrane region" description="Helical" evidence="9">
    <location>
        <begin position="180"/>
        <end position="199"/>
    </location>
</feature>
<feature type="transmembrane region" description="Helical" evidence="9">
    <location>
        <begin position="241"/>
        <end position="258"/>
    </location>
</feature>
<evidence type="ECO:0000256" key="4">
    <source>
        <dbReference type="ARBA" id="ARBA00022475"/>
    </source>
</evidence>
<feature type="transmembrane region" description="Helical" evidence="9">
    <location>
        <begin position="311"/>
        <end position="330"/>
    </location>
</feature>
<feature type="domain" description="Major facilitator superfamily (MFS) profile" evidence="10">
    <location>
        <begin position="26"/>
        <end position="463"/>
    </location>
</feature>
<dbReference type="EMBL" id="JBGGTQ010000006">
    <property type="protein sequence ID" value="MEZ0493495.1"/>
    <property type="molecule type" value="Genomic_DNA"/>
</dbReference>
<evidence type="ECO:0000256" key="2">
    <source>
        <dbReference type="ARBA" id="ARBA00008537"/>
    </source>
</evidence>
<feature type="transmembrane region" description="Helical" evidence="9">
    <location>
        <begin position="367"/>
        <end position="393"/>
    </location>
</feature>
<evidence type="ECO:0000259" key="10">
    <source>
        <dbReference type="PROSITE" id="PS50850"/>
    </source>
</evidence>
<keyword evidence="7 9" id="KW-0472">Membrane</keyword>
<keyword evidence="12" id="KW-1185">Reference proteome</keyword>
<comment type="similarity">
    <text evidence="2">Belongs to the major facilitator superfamily. EmrB family.</text>
</comment>
<dbReference type="Gene3D" id="1.20.1250.20">
    <property type="entry name" value="MFS general substrate transporter like domains"/>
    <property type="match status" value="1"/>
</dbReference>
<dbReference type="NCBIfam" id="TIGR00711">
    <property type="entry name" value="efflux_EmrB"/>
    <property type="match status" value="1"/>
</dbReference>
<dbReference type="Proteomes" id="UP001566476">
    <property type="component" value="Unassembled WGS sequence"/>
</dbReference>
<keyword evidence="3" id="KW-0813">Transport</keyword>
<evidence type="ECO:0000256" key="8">
    <source>
        <dbReference type="SAM" id="MobiDB-lite"/>
    </source>
</evidence>
<keyword evidence="4" id="KW-1003">Cell membrane</keyword>
<dbReference type="InterPro" id="IPR011701">
    <property type="entry name" value="MFS"/>
</dbReference>
<dbReference type="PANTHER" id="PTHR42718:SF9">
    <property type="entry name" value="MAJOR FACILITATOR SUPERFAMILY MULTIDRUG TRANSPORTER MFSC"/>
    <property type="match status" value="1"/>
</dbReference>
<reference evidence="11 12" key="1">
    <citation type="submission" date="2024-07" db="EMBL/GenBank/DDBJ databases">
        <authorList>
            <person name="Thanompreechachai J."/>
            <person name="Duangmal K."/>
        </authorList>
    </citation>
    <scope>NUCLEOTIDE SEQUENCE [LARGE SCALE GENOMIC DNA]</scope>
    <source>
        <strain evidence="11 12">TBRC 1896</strain>
    </source>
</reference>
<evidence type="ECO:0000256" key="3">
    <source>
        <dbReference type="ARBA" id="ARBA00022448"/>
    </source>
</evidence>
<evidence type="ECO:0000256" key="5">
    <source>
        <dbReference type="ARBA" id="ARBA00022692"/>
    </source>
</evidence>
<evidence type="ECO:0000256" key="6">
    <source>
        <dbReference type="ARBA" id="ARBA00022989"/>
    </source>
</evidence>
<evidence type="ECO:0000313" key="11">
    <source>
        <dbReference type="EMBL" id="MEZ0493495.1"/>
    </source>
</evidence>
<gene>
    <name evidence="11" type="ORF">AB2L28_14750</name>
</gene>
<keyword evidence="6 9" id="KW-1133">Transmembrane helix</keyword>
<evidence type="ECO:0000313" key="12">
    <source>
        <dbReference type="Proteomes" id="UP001566476"/>
    </source>
</evidence>
<feature type="transmembrane region" description="Helical" evidence="9">
    <location>
        <begin position="211"/>
        <end position="229"/>
    </location>
</feature>
<dbReference type="Gene3D" id="1.20.1720.10">
    <property type="entry name" value="Multidrug resistance protein D"/>
    <property type="match status" value="1"/>
</dbReference>
<feature type="transmembrane region" description="Helical" evidence="9">
    <location>
        <begin position="342"/>
        <end position="361"/>
    </location>
</feature>
<dbReference type="InterPro" id="IPR036259">
    <property type="entry name" value="MFS_trans_sf"/>
</dbReference>
<protein>
    <submittedName>
        <fullName evidence="11">MFS transporter</fullName>
    </submittedName>
</protein>
<dbReference type="RefSeq" id="WP_370719734.1">
    <property type="nucleotide sequence ID" value="NZ_JBGGTQ010000006.1"/>
</dbReference>
<organism evidence="11 12">
    <name type="scientific">Kineococcus mangrovi</name>
    <dbReference type="NCBI Taxonomy" id="1660183"/>
    <lineage>
        <taxon>Bacteria</taxon>
        <taxon>Bacillati</taxon>
        <taxon>Actinomycetota</taxon>
        <taxon>Actinomycetes</taxon>
        <taxon>Kineosporiales</taxon>
        <taxon>Kineosporiaceae</taxon>
        <taxon>Kineococcus</taxon>
    </lineage>
</organism>
<evidence type="ECO:0000256" key="1">
    <source>
        <dbReference type="ARBA" id="ARBA00004651"/>
    </source>
</evidence>
<feature type="transmembrane region" description="Helical" evidence="9">
    <location>
        <begin position="92"/>
        <end position="111"/>
    </location>
</feature>
<name>A0ABV4I650_9ACTN</name>
<dbReference type="Pfam" id="PF07690">
    <property type="entry name" value="MFS_1"/>
    <property type="match status" value="1"/>
</dbReference>
<comment type="caution">
    <text evidence="11">The sequence shown here is derived from an EMBL/GenBank/DDBJ whole genome shotgun (WGS) entry which is preliminary data.</text>
</comment>
<feature type="region of interest" description="Disordered" evidence="8">
    <location>
        <begin position="1"/>
        <end position="21"/>
    </location>
</feature>
<comment type="subcellular location">
    <subcellularLocation>
        <location evidence="1">Cell membrane</location>
        <topology evidence="1">Multi-pass membrane protein</topology>
    </subcellularLocation>
</comment>
<dbReference type="CDD" id="cd17321">
    <property type="entry name" value="MFS_MMR_MDR_like"/>
    <property type="match status" value="1"/>
</dbReference>
<sequence>MTPTDHRRPVAPRPTGQAAPTATTATTAVAVLGFFVVTLDAVVVNVALPTIRQEFGSAITGLQWVVDGYALMFAALLLSAGSAADRFGARRVFTLGLCLFVVASLACGLAPGLDLLVAARFVQGAAAAVMMPASMALIGQAHANPVRRARAVGVWAMGGAVASSTGPVLGGLLTEVSWRLIFWINLPVGLAALVLLVRVAPSPRRPAPLDGTGQVSALVAMGALTYGAIEAGARGFTAPQVLAAFAAAALGLVVFLTAQARGRHPMVPLPLLRTPAVAVSAVIGFAFMVAYYGLPFVFSLYFQQQRGLSPLAAGALFLPMMLIGLVLTPVSARIVERTGHRLPITAGLLVMALGAVALALLPASVPLAVPSALLVLIGLGGPLVMPPTTAVLLNNVAGHSAGTASGVFNTSRQVGGALAIAVYGGLLAGSGGFMAGLRDSLLIAAAVVALAAVAALRLRTTAAARPQEAR</sequence>
<proteinExistence type="inferred from homology"/>
<dbReference type="InterPro" id="IPR004638">
    <property type="entry name" value="EmrB-like"/>
</dbReference>
<feature type="transmembrane region" description="Helical" evidence="9">
    <location>
        <begin position="151"/>
        <end position="174"/>
    </location>
</feature>
<feature type="transmembrane region" description="Helical" evidence="9">
    <location>
        <begin position="270"/>
        <end position="291"/>
    </location>
</feature>